<comment type="cofactor">
    <cofactor evidence="1">
        <name>Mn(2+)</name>
        <dbReference type="ChEBI" id="CHEBI:29035"/>
    </cofactor>
</comment>
<accession>A0ABW9GAW4</accession>
<keyword evidence="9" id="KW-1185">Reference proteome</keyword>
<name>A0ABW9GAW4_9GAMM</name>
<dbReference type="PIRSF" id="PIRSF001235">
    <property type="entry name" value="Amidase_carbamoylase"/>
    <property type="match status" value="1"/>
</dbReference>
<dbReference type="Proteomes" id="UP001629953">
    <property type="component" value="Unassembled WGS sequence"/>
</dbReference>
<evidence type="ECO:0000313" key="8">
    <source>
        <dbReference type="EMBL" id="MFM2486168.1"/>
    </source>
</evidence>
<dbReference type="NCBIfam" id="NF006773">
    <property type="entry name" value="PRK09290.2-2"/>
    <property type="match status" value="1"/>
</dbReference>
<keyword evidence="5" id="KW-0378">Hydrolase</keyword>
<evidence type="ECO:0000256" key="4">
    <source>
        <dbReference type="ARBA" id="ARBA00022723"/>
    </source>
</evidence>
<organism evidence="8 9">
    <name type="scientific">Celerinatantimonas yamalensis</name>
    <dbReference type="NCBI Taxonomy" id="559956"/>
    <lineage>
        <taxon>Bacteria</taxon>
        <taxon>Pseudomonadati</taxon>
        <taxon>Pseudomonadota</taxon>
        <taxon>Gammaproteobacteria</taxon>
        <taxon>Celerinatantimonadaceae</taxon>
        <taxon>Celerinatantimonas</taxon>
    </lineage>
</organism>
<evidence type="ECO:0000256" key="6">
    <source>
        <dbReference type="ARBA" id="ARBA00023211"/>
    </source>
</evidence>
<comment type="subunit">
    <text evidence="3">Homodimer.</text>
</comment>
<comment type="similarity">
    <text evidence="2">Belongs to the peptidase M20 family.</text>
</comment>
<dbReference type="SUPFAM" id="SSF55031">
    <property type="entry name" value="Bacterial exopeptidase dimerisation domain"/>
    <property type="match status" value="1"/>
</dbReference>
<dbReference type="Gene3D" id="3.40.630.10">
    <property type="entry name" value="Zn peptidases"/>
    <property type="match status" value="1"/>
</dbReference>
<dbReference type="Gene3D" id="3.30.70.360">
    <property type="match status" value="1"/>
</dbReference>
<dbReference type="PANTHER" id="PTHR32494:SF19">
    <property type="entry name" value="ALLANTOATE DEIMINASE-RELATED"/>
    <property type="match status" value="1"/>
</dbReference>
<sequence>MNNNWSVSAIGRRLTERCDALAVFSESTDALTRVYLSKQHRAAHQQVAQWMIGAGMRIWHDAVGNVCGRYEGVRAGAPALLLGSHLDTVRNAGKYDGMLGVITAIELVARLHENNQRLPFAIEVVGFADEEGTRFGSTLLGSRGLTGQWQDDWLKLCDVNGVSLAQALEQFGLPVSAISRAARSAQDFIGYLEVHIEQGPQLEAAQLAVGVVTAINGAKRLNFTINGQAGHAGTVPMAQRQDALVAASELVLAIETIARARNVVATVGQISCKPGAVNVICAQVHMSLDIRAADDRQRDQALTDILARAAQISEKRRVQISEACFYQSDATPCDVTLQHYLQSACDKVQGQSLSLASGAGHDAMAIAQLCPVGMLFVRCAGGISHHPGEAVLSDDLGLAFLVLDDAVRQLAESPISG</sequence>
<evidence type="ECO:0000256" key="1">
    <source>
        <dbReference type="ARBA" id="ARBA00001936"/>
    </source>
</evidence>
<dbReference type="PANTHER" id="PTHR32494">
    <property type="entry name" value="ALLANTOATE DEIMINASE-RELATED"/>
    <property type="match status" value="1"/>
</dbReference>
<comment type="caution">
    <text evidence="8">The sequence shown here is derived from an EMBL/GenBank/DDBJ whole genome shotgun (WGS) entry which is preliminary data.</text>
</comment>
<dbReference type="NCBIfam" id="TIGR01879">
    <property type="entry name" value="hydantase"/>
    <property type="match status" value="1"/>
</dbReference>
<gene>
    <name evidence="8" type="primary">hpxK</name>
    <name evidence="8" type="ORF">ABUE30_14035</name>
</gene>
<dbReference type="NCBIfam" id="NF006775">
    <property type="entry name" value="PRK09290.2-5"/>
    <property type="match status" value="1"/>
</dbReference>
<dbReference type="Pfam" id="PF07687">
    <property type="entry name" value="M20_dimer"/>
    <property type="match status" value="1"/>
</dbReference>
<evidence type="ECO:0000313" key="9">
    <source>
        <dbReference type="Proteomes" id="UP001629953"/>
    </source>
</evidence>
<keyword evidence="4" id="KW-0479">Metal-binding</keyword>
<evidence type="ECO:0000256" key="5">
    <source>
        <dbReference type="ARBA" id="ARBA00022801"/>
    </source>
</evidence>
<dbReference type="InterPro" id="IPR036264">
    <property type="entry name" value="Bact_exopeptidase_dim_dom"/>
</dbReference>
<dbReference type="NCBIfam" id="NF006771">
    <property type="entry name" value="PRK09290.1-5"/>
    <property type="match status" value="1"/>
</dbReference>
<dbReference type="InterPro" id="IPR002933">
    <property type="entry name" value="Peptidase_M20"/>
</dbReference>
<dbReference type="RefSeq" id="WP_408624453.1">
    <property type="nucleotide sequence ID" value="NZ_JBEQCT010000007.1"/>
</dbReference>
<dbReference type="InterPro" id="IPR010158">
    <property type="entry name" value="Amidase_Cbmase"/>
</dbReference>
<dbReference type="EMBL" id="JBEQCT010000007">
    <property type="protein sequence ID" value="MFM2486168.1"/>
    <property type="molecule type" value="Genomic_DNA"/>
</dbReference>
<protein>
    <submittedName>
        <fullName evidence="8">Allantoate amidohydrolase</fullName>
    </submittedName>
</protein>
<proteinExistence type="inferred from homology"/>
<reference evidence="8 9" key="1">
    <citation type="journal article" date="2013" name="Int. J. Syst. Evol. Microbiol.">
        <title>Celerinatantimonas yamalensis sp. nov., a cold-adapted diazotrophic bacterium from a cold permafrost brine.</title>
        <authorList>
            <person name="Shcherbakova V."/>
            <person name="Chuvilskaya N."/>
            <person name="Rivkina E."/>
            <person name="Demidov N."/>
            <person name="Uchaeva V."/>
            <person name="Suetin S."/>
            <person name="Suzina N."/>
            <person name="Gilichinsky D."/>
        </authorList>
    </citation>
    <scope>NUCLEOTIDE SEQUENCE [LARGE SCALE GENOMIC DNA]</scope>
    <source>
        <strain evidence="8 9">C7</strain>
    </source>
</reference>
<dbReference type="SUPFAM" id="SSF53187">
    <property type="entry name" value="Zn-dependent exopeptidases"/>
    <property type="match status" value="1"/>
</dbReference>
<evidence type="ECO:0000259" key="7">
    <source>
        <dbReference type="Pfam" id="PF07687"/>
    </source>
</evidence>
<dbReference type="InterPro" id="IPR011650">
    <property type="entry name" value="Peptidase_M20_dimer"/>
</dbReference>
<feature type="domain" description="Peptidase M20 dimerisation" evidence="7">
    <location>
        <begin position="214"/>
        <end position="314"/>
    </location>
</feature>
<evidence type="ECO:0000256" key="2">
    <source>
        <dbReference type="ARBA" id="ARBA00006153"/>
    </source>
</evidence>
<evidence type="ECO:0000256" key="3">
    <source>
        <dbReference type="ARBA" id="ARBA00011738"/>
    </source>
</evidence>
<dbReference type="CDD" id="cd03884">
    <property type="entry name" value="M20_bAS"/>
    <property type="match status" value="1"/>
</dbReference>
<keyword evidence="6" id="KW-0464">Manganese</keyword>
<dbReference type="Pfam" id="PF01546">
    <property type="entry name" value="Peptidase_M20"/>
    <property type="match status" value="1"/>
</dbReference>